<dbReference type="GO" id="GO:0047936">
    <property type="term" value="F:glucose 1-dehydrogenase [NAD(P)+] activity"/>
    <property type="evidence" value="ECO:0007669"/>
    <property type="project" value="UniProtKB-EC"/>
</dbReference>
<dbReference type="RefSeq" id="WP_377359954.1">
    <property type="nucleotide sequence ID" value="NZ_JBHTCM010000015.1"/>
</dbReference>
<dbReference type="PRINTS" id="PR00081">
    <property type="entry name" value="GDHRDH"/>
</dbReference>
<dbReference type="Gene3D" id="3.40.50.720">
    <property type="entry name" value="NAD(P)-binding Rossmann-like Domain"/>
    <property type="match status" value="1"/>
</dbReference>
<evidence type="ECO:0000313" key="4">
    <source>
        <dbReference type="EMBL" id="MFC7334396.1"/>
    </source>
</evidence>
<dbReference type="PANTHER" id="PTHR24321:SF15">
    <property type="entry name" value="OXIDOREDUCTASE UCPA"/>
    <property type="match status" value="1"/>
</dbReference>
<dbReference type="EMBL" id="JBHTCM010000015">
    <property type="protein sequence ID" value="MFC7334396.1"/>
    <property type="molecule type" value="Genomic_DNA"/>
</dbReference>
<keyword evidence="5" id="KW-1185">Reference proteome</keyword>
<proteinExistence type="inferred from homology"/>
<feature type="domain" description="Ketoreductase" evidence="3">
    <location>
        <begin position="8"/>
        <end position="173"/>
    </location>
</feature>
<sequence length="254" mass="26663">MTGRLKDKVILITGGAGGIGSATARLAAREGARVVITDLSAARGEQAAAEIGHGTLFLEQDVRDEARWQDVVDAVLRHHGRLDGLVNNAGIGVRGSIVETSLEDWRFVHAVNTEGVFLGCKHGILAMRETGGGSIVNLSSVAGLIGAPDLTAYCSSKGAVRLLTKSVAVWCAEQKNGIRVNSVHPSFLMTPMVQMMIDTAPDPAMAHKMLSRAAPMGRLGEPEDAAAMIVFLLSDEAGFMTGGEYVVDGGLTAR</sequence>
<organism evidence="4 5">
    <name type="scientific">Rhodocista pekingensis</name>
    <dbReference type="NCBI Taxonomy" id="201185"/>
    <lineage>
        <taxon>Bacteria</taxon>
        <taxon>Pseudomonadati</taxon>
        <taxon>Pseudomonadota</taxon>
        <taxon>Alphaproteobacteria</taxon>
        <taxon>Rhodospirillales</taxon>
        <taxon>Azospirillaceae</taxon>
        <taxon>Rhodocista</taxon>
    </lineage>
</organism>
<dbReference type="InterPro" id="IPR036291">
    <property type="entry name" value="NAD(P)-bd_dom_sf"/>
</dbReference>
<dbReference type="SUPFAM" id="SSF51735">
    <property type="entry name" value="NAD(P)-binding Rossmann-fold domains"/>
    <property type="match status" value="1"/>
</dbReference>
<dbReference type="PROSITE" id="PS00061">
    <property type="entry name" value="ADH_SHORT"/>
    <property type="match status" value="1"/>
</dbReference>
<comment type="caution">
    <text evidence="4">The sequence shown here is derived from an EMBL/GenBank/DDBJ whole genome shotgun (WGS) entry which is preliminary data.</text>
</comment>
<dbReference type="InterPro" id="IPR057326">
    <property type="entry name" value="KR_dom"/>
</dbReference>
<dbReference type="EC" id="1.1.1.47" evidence="4"/>
<dbReference type="SMART" id="SM00822">
    <property type="entry name" value="PKS_KR"/>
    <property type="match status" value="1"/>
</dbReference>
<comment type="similarity">
    <text evidence="1">Belongs to the short-chain dehydrogenases/reductases (SDR) family.</text>
</comment>
<dbReference type="PANTHER" id="PTHR24321">
    <property type="entry name" value="DEHYDROGENASES, SHORT CHAIN"/>
    <property type="match status" value="1"/>
</dbReference>
<dbReference type="InterPro" id="IPR020904">
    <property type="entry name" value="Sc_DH/Rdtase_CS"/>
</dbReference>
<evidence type="ECO:0000256" key="1">
    <source>
        <dbReference type="ARBA" id="ARBA00006484"/>
    </source>
</evidence>
<evidence type="ECO:0000259" key="3">
    <source>
        <dbReference type="SMART" id="SM00822"/>
    </source>
</evidence>
<evidence type="ECO:0000256" key="2">
    <source>
        <dbReference type="ARBA" id="ARBA00023002"/>
    </source>
</evidence>
<dbReference type="NCBIfam" id="NF005559">
    <property type="entry name" value="PRK07231.1"/>
    <property type="match status" value="1"/>
</dbReference>
<accession>A0ABW2KWG5</accession>
<evidence type="ECO:0000313" key="5">
    <source>
        <dbReference type="Proteomes" id="UP001596456"/>
    </source>
</evidence>
<reference evidence="5" key="1">
    <citation type="journal article" date="2019" name="Int. J. Syst. Evol. Microbiol.">
        <title>The Global Catalogue of Microorganisms (GCM) 10K type strain sequencing project: providing services to taxonomists for standard genome sequencing and annotation.</title>
        <authorList>
            <consortium name="The Broad Institute Genomics Platform"/>
            <consortium name="The Broad Institute Genome Sequencing Center for Infectious Disease"/>
            <person name="Wu L."/>
            <person name="Ma J."/>
        </authorList>
    </citation>
    <scope>NUCLEOTIDE SEQUENCE [LARGE SCALE GENOMIC DNA]</scope>
    <source>
        <strain evidence="5">CGMCC 1.16275</strain>
    </source>
</reference>
<name>A0ABW2KWG5_9PROT</name>
<gene>
    <name evidence="4" type="ORF">ACFQPS_14600</name>
</gene>
<dbReference type="InterPro" id="IPR002347">
    <property type="entry name" value="SDR_fam"/>
</dbReference>
<keyword evidence="2 4" id="KW-0560">Oxidoreductase</keyword>
<protein>
    <submittedName>
        <fullName evidence="4">Glucose 1-dehydrogenase</fullName>
        <ecNumber evidence="4">1.1.1.47</ecNumber>
    </submittedName>
</protein>
<dbReference type="PRINTS" id="PR00080">
    <property type="entry name" value="SDRFAMILY"/>
</dbReference>
<dbReference type="Proteomes" id="UP001596456">
    <property type="component" value="Unassembled WGS sequence"/>
</dbReference>
<dbReference type="Pfam" id="PF13561">
    <property type="entry name" value="adh_short_C2"/>
    <property type="match status" value="1"/>
</dbReference>